<protein>
    <submittedName>
        <fullName evidence="2">Uncharacterized protein</fullName>
    </submittedName>
</protein>
<name>A0AA39F563_MICHY</name>
<comment type="caution">
    <text evidence="2">The sequence shown here is derived from an EMBL/GenBank/DDBJ whole genome shotgun (WGS) entry which is preliminary data.</text>
</comment>
<keyword evidence="3" id="KW-1185">Reference proteome</keyword>
<reference evidence="2" key="2">
    <citation type="submission" date="2023-03" db="EMBL/GenBank/DDBJ databases">
        <authorList>
            <person name="Inwood S.N."/>
            <person name="Skelly J.G."/>
            <person name="Guhlin J."/>
            <person name="Harrop T.W.R."/>
            <person name="Goldson S.G."/>
            <person name="Dearden P.K."/>
        </authorList>
    </citation>
    <scope>NUCLEOTIDE SEQUENCE</scope>
    <source>
        <strain evidence="2">Lincoln</strain>
        <tissue evidence="2">Whole body</tissue>
    </source>
</reference>
<dbReference type="EMBL" id="JAQQBR010001833">
    <property type="protein sequence ID" value="KAK0163115.1"/>
    <property type="molecule type" value="Genomic_DNA"/>
</dbReference>
<dbReference type="AlphaFoldDB" id="A0AA39F563"/>
<evidence type="ECO:0000313" key="2">
    <source>
        <dbReference type="EMBL" id="KAK0163115.1"/>
    </source>
</evidence>
<evidence type="ECO:0000256" key="1">
    <source>
        <dbReference type="SAM" id="MobiDB-lite"/>
    </source>
</evidence>
<reference evidence="2" key="1">
    <citation type="journal article" date="2023" name="bioRxiv">
        <title>Scaffold-level genome assemblies of two parasitoid biocontrol wasps reveal the parthenogenesis mechanism and an associated novel virus.</title>
        <authorList>
            <person name="Inwood S."/>
            <person name="Skelly J."/>
            <person name="Guhlin J."/>
            <person name="Harrop T."/>
            <person name="Goldson S."/>
            <person name="Dearden P."/>
        </authorList>
    </citation>
    <scope>NUCLEOTIDE SEQUENCE</scope>
    <source>
        <strain evidence="2">Lincoln</strain>
        <tissue evidence="2">Whole body</tissue>
    </source>
</reference>
<feature type="region of interest" description="Disordered" evidence="1">
    <location>
        <begin position="1"/>
        <end position="24"/>
    </location>
</feature>
<proteinExistence type="predicted"/>
<organism evidence="2 3">
    <name type="scientific">Microctonus hyperodae</name>
    <name type="common">Parasitoid wasp</name>
    <dbReference type="NCBI Taxonomy" id="165561"/>
    <lineage>
        <taxon>Eukaryota</taxon>
        <taxon>Metazoa</taxon>
        <taxon>Ecdysozoa</taxon>
        <taxon>Arthropoda</taxon>
        <taxon>Hexapoda</taxon>
        <taxon>Insecta</taxon>
        <taxon>Pterygota</taxon>
        <taxon>Neoptera</taxon>
        <taxon>Endopterygota</taxon>
        <taxon>Hymenoptera</taxon>
        <taxon>Apocrita</taxon>
        <taxon>Ichneumonoidea</taxon>
        <taxon>Braconidae</taxon>
        <taxon>Euphorinae</taxon>
        <taxon>Microctonus</taxon>
    </lineage>
</organism>
<dbReference type="Proteomes" id="UP001168972">
    <property type="component" value="Unassembled WGS sequence"/>
</dbReference>
<gene>
    <name evidence="2" type="ORF">PV327_006823</name>
</gene>
<sequence length="79" mass="8351">MSKGKARQQQQPQRESSINNNAIVPIDSFVNREIAGGDGDEELVTPSTEVTAQKGGTATLPCKFTEPGAGIVSITHLNN</sequence>
<feature type="compositionally biased region" description="Polar residues" evidence="1">
    <location>
        <begin position="7"/>
        <end position="22"/>
    </location>
</feature>
<evidence type="ECO:0000313" key="3">
    <source>
        <dbReference type="Proteomes" id="UP001168972"/>
    </source>
</evidence>
<accession>A0AA39F563</accession>